<dbReference type="AlphaFoldDB" id="X0YCV6"/>
<sequence>VDMDAFIDRERSMYGETADDEKDIDDEIEQGKTQVKAWMNAYHLNRWSNQDNYVEVGIEKKALQGVFESPCMLKSVGLAPYKGYPSITFLHEASIRFQDAIRNGKKAILLYFGDYDPSGEDIPRSIETNLRRMGVDIEVKRLALLPEQIEEMNLPGVPPKHTDTRTRNWSGGSVVELDAVEPKTLAKMCKDAIEEYFDRDAYAELKETETEERRVYIQSLKEFVESLSDKEE</sequence>
<protein>
    <submittedName>
        <fullName evidence="1">Uncharacterized protein</fullName>
    </submittedName>
</protein>
<gene>
    <name evidence="1" type="ORF">S01H4_18790</name>
</gene>
<proteinExistence type="predicted"/>
<name>X0YCV6_9ZZZZ</name>
<evidence type="ECO:0000313" key="1">
    <source>
        <dbReference type="EMBL" id="GAG53694.1"/>
    </source>
</evidence>
<dbReference type="EMBL" id="BART01008343">
    <property type="protein sequence ID" value="GAG53694.1"/>
    <property type="molecule type" value="Genomic_DNA"/>
</dbReference>
<organism evidence="1">
    <name type="scientific">marine sediment metagenome</name>
    <dbReference type="NCBI Taxonomy" id="412755"/>
    <lineage>
        <taxon>unclassified sequences</taxon>
        <taxon>metagenomes</taxon>
        <taxon>ecological metagenomes</taxon>
    </lineage>
</organism>
<reference evidence="1" key="1">
    <citation type="journal article" date="2014" name="Front. Microbiol.">
        <title>High frequency of phylogenetically diverse reductive dehalogenase-homologous genes in deep subseafloor sedimentary metagenomes.</title>
        <authorList>
            <person name="Kawai M."/>
            <person name="Futagami T."/>
            <person name="Toyoda A."/>
            <person name="Takaki Y."/>
            <person name="Nishi S."/>
            <person name="Hori S."/>
            <person name="Arai W."/>
            <person name="Tsubouchi T."/>
            <person name="Morono Y."/>
            <person name="Uchiyama I."/>
            <person name="Ito T."/>
            <person name="Fujiyama A."/>
            <person name="Inagaki F."/>
            <person name="Takami H."/>
        </authorList>
    </citation>
    <scope>NUCLEOTIDE SEQUENCE</scope>
    <source>
        <strain evidence="1">Expedition CK06-06</strain>
    </source>
</reference>
<accession>X0YCV6</accession>
<comment type="caution">
    <text evidence="1">The sequence shown here is derived from an EMBL/GenBank/DDBJ whole genome shotgun (WGS) entry which is preliminary data.</text>
</comment>
<feature type="non-terminal residue" evidence="1">
    <location>
        <position position="1"/>
    </location>
</feature>